<dbReference type="AlphaFoldDB" id="A0A8B6DHN6"/>
<dbReference type="SUPFAM" id="SSF75011">
    <property type="entry name" value="3-carboxy-cis,cis-mucoante lactonizing enzyme"/>
    <property type="match status" value="1"/>
</dbReference>
<comment type="caution">
    <text evidence="1">The sequence shown here is derived from an EMBL/GenBank/DDBJ whole genome shotgun (WGS) entry which is preliminary data.</text>
</comment>
<dbReference type="SUPFAM" id="SSF63829">
    <property type="entry name" value="Calcium-dependent phosphotriesterase"/>
    <property type="match status" value="1"/>
</dbReference>
<dbReference type="GO" id="GO:0043161">
    <property type="term" value="P:proteasome-mediated ubiquitin-dependent protein catabolic process"/>
    <property type="evidence" value="ECO:0007669"/>
    <property type="project" value="TreeGrafter"/>
</dbReference>
<evidence type="ECO:0000313" key="2">
    <source>
        <dbReference type="Proteomes" id="UP000596742"/>
    </source>
</evidence>
<dbReference type="EMBL" id="UYJE01003574">
    <property type="protein sequence ID" value="VDI20347.1"/>
    <property type="molecule type" value="Genomic_DNA"/>
</dbReference>
<dbReference type="PANTHER" id="PTHR24104">
    <property type="entry name" value="E3 UBIQUITIN-PROTEIN LIGASE NHLRC1-RELATED"/>
    <property type="match status" value="1"/>
</dbReference>
<evidence type="ECO:0000313" key="1">
    <source>
        <dbReference type="EMBL" id="VDI20347.1"/>
    </source>
</evidence>
<dbReference type="GO" id="GO:0008270">
    <property type="term" value="F:zinc ion binding"/>
    <property type="evidence" value="ECO:0007669"/>
    <property type="project" value="UniProtKB-KW"/>
</dbReference>
<dbReference type="Proteomes" id="UP000596742">
    <property type="component" value="Unassembled WGS sequence"/>
</dbReference>
<accession>A0A8B6DHN6</accession>
<proteinExistence type="predicted"/>
<reference evidence="1" key="1">
    <citation type="submission" date="2018-11" db="EMBL/GenBank/DDBJ databases">
        <authorList>
            <person name="Alioto T."/>
            <person name="Alioto T."/>
        </authorList>
    </citation>
    <scope>NUCLEOTIDE SEQUENCE</scope>
</reference>
<keyword evidence="2" id="KW-1185">Reference proteome</keyword>
<dbReference type="PANTHER" id="PTHR24104:SF25">
    <property type="entry name" value="PROTEIN LIN-41"/>
    <property type="match status" value="1"/>
</dbReference>
<organism evidence="1 2">
    <name type="scientific">Mytilus galloprovincialis</name>
    <name type="common">Mediterranean mussel</name>
    <dbReference type="NCBI Taxonomy" id="29158"/>
    <lineage>
        <taxon>Eukaryota</taxon>
        <taxon>Metazoa</taxon>
        <taxon>Spiralia</taxon>
        <taxon>Lophotrochozoa</taxon>
        <taxon>Mollusca</taxon>
        <taxon>Bivalvia</taxon>
        <taxon>Autobranchia</taxon>
        <taxon>Pteriomorphia</taxon>
        <taxon>Mytilida</taxon>
        <taxon>Mytiloidea</taxon>
        <taxon>Mytilidae</taxon>
        <taxon>Mytilinae</taxon>
        <taxon>Mytilus</taxon>
    </lineage>
</organism>
<protein>
    <submittedName>
        <fullName evidence="1">Uncharacterized protein</fullName>
    </submittedName>
</protein>
<dbReference type="Gene3D" id="2.120.10.30">
    <property type="entry name" value="TolB, C-terminal domain"/>
    <property type="match status" value="2"/>
</dbReference>
<gene>
    <name evidence="1" type="ORF">MGAL_10B005664</name>
</gene>
<dbReference type="GO" id="GO:0000209">
    <property type="term" value="P:protein polyubiquitination"/>
    <property type="evidence" value="ECO:0007669"/>
    <property type="project" value="TreeGrafter"/>
</dbReference>
<dbReference type="GO" id="GO:0061630">
    <property type="term" value="F:ubiquitin protein ligase activity"/>
    <property type="evidence" value="ECO:0007669"/>
    <property type="project" value="TreeGrafter"/>
</dbReference>
<dbReference type="InterPro" id="IPR011042">
    <property type="entry name" value="6-blade_b-propeller_TolB-like"/>
</dbReference>
<dbReference type="InterPro" id="IPR050952">
    <property type="entry name" value="TRIM-NHL_E3_ligases"/>
</dbReference>
<sequence>MVKGISVNDTNELIITWIDIFKKKKVGIIVVDENGKLKNEINTLNQPCQIATIPMSENKGVLTFESRDGIQLIDFQNKTLLNYVSVNGKVIRSVKTISSSVKPKYIALDTTGHIYYSDNEAVYCMRKDGEYRFIYQPPENNILHGIAIDSYGYVYIIVDSQYVWRLGPDGKFVDIEVNDEGWETLKFICFNKDFPGHNRGIITSLRTDTIQFVDFNTCKLFNETSIEGCREGGVAASNENIFVGTKGNIKVLDHKGRHIRSIKMNNNELTPRYIVLDKIGNIYHSDSEVVCCTTIDGKNLFTYKPPDNNRLHGIAIDSLGYVYVVVQNQGVQRLRPDGTFSDLLANEHSNRSFEAICFNKDCTKLYISKGNGFFVYNRQ</sequence>
<name>A0A8B6DHN6_MYTGA</name>